<feature type="domain" description="Transcobalamin-like C-terminal" evidence="2">
    <location>
        <begin position="135"/>
        <end position="172"/>
    </location>
</feature>
<evidence type="ECO:0000313" key="3">
    <source>
        <dbReference type="EMBL" id="MBU5593293.1"/>
    </source>
</evidence>
<evidence type="ECO:0000256" key="1">
    <source>
        <dbReference type="SAM" id="MobiDB-lite"/>
    </source>
</evidence>
<sequence>MKRQNSTFKKMLSLLLVMFMFFGVAANAISMPFRKANKSEPKGYVTVSMEKFTLGLGYIIEPVRVPIYEGTKVSEIITNLIGEGNYRKTGTIEEGFYLAHVKDNDRREANVPEYILNECGDVDSGRAEEDWLGEFDYTTMSGWMYSVNNKFPNFGAAAYYPEDGDVIRWQFTVYGYGKDLGGGFEGDETSGSFEGTYKPIANKTALTAKLAEINSSNDKSMILSKDGVQAAYDKAYKVIQVVDAPQESVDNALNFLNKAIDASNSSNPVNPANPGDKGNPEEPSNPTKPSINLIQPNPSVKEAINETAALMYGNTPNPKIGTLAGEWTVLSLARAGYNVPESYYEKYYTNIENELKEKNGVLHKVKYTEYSRLILALTAIGKDVTNVGGYNLLEKLADFNTVIRQGINGPIFALIALDTNNYEIPIVEGVKVQTTRDILIDYILDKEITDKDGVVGGWALSGKVPDPDITAMALQSLAKYKNNEKVKPYINRAVQVLADIQKDTGGYSSWGSINSESVAQVIVALTSLGIDPAKDTRFIKGEGNWLISAIMEFYVKGGGFKHVLDQELNGMATDQGMYALVAYDRFVDGKSSLYDMTDVGMVEDLEGRAIISVPESINGNKETEFKMQVKVGSWPEGNFKLLDSIISIPNEIEITEITMSDNMGGGLPDFGVENGKLRIVYTNTELKDISFNATEFPAEVITITAKLTEDLEKDTKLPVRINSLTLKASSDSSTTHEIDVSRSETNIIIGEQITAKARILYKGDGVDLIPGSKSAVAVEFTNLTKTPHIILNDDTTMHYSEEITNKTGVATYIALIDTTVALDGLKDISKYNISNKKKARYLKFGDSNGDNVVNAQDALNTLSGWLRKSQAPDDDGILAMNVTGDSRIDTYDVLGIMERYVNGSEYKVISK</sequence>
<dbReference type="RefSeq" id="WP_216457959.1">
    <property type="nucleotide sequence ID" value="NZ_JAHLQL010000008.1"/>
</dbReference>
<feature type="compositionally biased region" description="Polar residues" evidence="1">
    <location>
        <begin position="282"/>
        <end position="295"/>
    </location>
</feature>
<dbReference type="EMBL" id="JAHLQL010000008">
    <property type="protein sequence ID" value="MBU5593293.1"/>
    <property type="molecule type" value="Genomic_DNA"/>
</dbReference>
<dbReference type="CDD" id="cd00688">
    <property type="entry name" value="ISOPREN_C2_like"/>
    <property type="match status" value="1"/>
</dbReference>
<proteinExistence type="predicted"/>
<gene>
    <name evidence="3" type="ORF">KQI89_16205</name>
</gene>
<accession>A0ABS6F490</accession>
<keyword evidence="4" id="KW-1185">Reference proteome</keyword>
<feature type="compositionally biased region" description="Low complexity" evidence="1">
    <location>
        <begin position="263"/>
        <end position="274"/>
    </location>
</feature>
<evidence type="ECO:0000259" key="2">
    <source>
        <dbReference type="Pfam" id="PF14478"/>
    </source>
</evidence>
<dbReference type="Proteomes" id="UP000736583">
    <property type="component" value="Unassembled WGS sequence"/>
</dbReference>
<dbReference type="InterPro" id="IPR027954">
    <property type="entry name" value="Transcobalamin-like_C"/>
</dbReference>
<evidence type="ECO:0000313" key="4">
    <source>
        <dbReference type="Proteomes" id="UP000736583"/>
    </source>
</evidence>
<comment type="caution">
    <text evidence="3">The sequence shown here is derived from an EMBL/GenBank/DDBJ whole genome shotgun (WGS) entry which is preliminary data.</text>
</comment>
<feature type="region of interest" description="Disordered" evidence="1">
    <location>
        <begin position="263"/>
        <end position="295"/>
    </location>
</feature>
<organism evidence="3 4">
    <name type="scientific">Clostridium simiarum</name>
    <dbReference type="NCBI Taxonomy" id="2841506"/>
    <lineage>
        <taxon>Bacteria</taxon>
        <taxon>Bacillati</taxon>
        <taxon>Bacillota</taxon>
        <taxon>Clostridia</taxon>
        <taxon>Eubacteriales</taxon>
        <taxon>Clostridiaceae</taxon>
        <taxon>Clostridium</taxon>
    </lineage>
</organism>
<protein>
    <submittedName>
        <fullName evidence="3">DUF4430 domain-containing protein</fullName>
    </submittedName>
</protein>
<name>A0ABS6F490_9CLOT</name>
<reference evidence="3 4" key="1">
    <citation type="submission" date="2021-06" db="EMBL/GenBank/DDBJ databases">
        <authorList>
            <person name="Sun Q."/>
            <person name="Li D."/>
        </authorList>
    </citation>
    <scope>NUCLEOTIDE SEQUENCE [LARGE SCALE GENOMIC DNA]</scope>
    <source>
        <strain evidence="3 4">MSJ-4</strain>
    </source>
</reference>
<dbReference type="Pfam" id="PF14478">
    <property type="entry name" value="DUF4430"/>
    <property type="match status" value="1"/>
</dbReference>